<reference evidence="1 2" key="1">
    <citation type="submission" date="2014-10" db="EMBL/GenBank/DDBJ databases">
        <title>Draft genome of the hookworm Ancylostoma caninum.</title>
        <authorList>
            <person name="Mitreva M."/>
        </authorList>
    </citation>
    <scope>NUCLEOTIDE SEQUENCE [LARGE SCALE GENOMIC DNA]</scope>
    <source>
        <strain evidence="1 2">Baltimore</strain>
    </source>
</reference>
<comment type="caution">
    <text evidence="1">The sequence shown here is derived from an EMBL/GenBank/DDBJ whole genome shotgun (WGS) entry which is preliminary data.</text>
</comment>
<proteinExistence type="predicted"/>
<protein>
    <submittedName>
        <fullName evidence="1">Uncharacterized protein</fullName>
    </submittedName>
</protein>
<keyword evidence="2" id="KW-1185">Reference proteome</keyword>
<name>A0A368FD92_ANCCA</name>
<evidence type="ECO:0000313" key="1">
    <source>
        <dbReference type="EMBL" id="RCN30151.1"/>
    </source>
</evidence>
<gene>
    <name evidence="1" type="ORF">ANCCAN_24083</name>
</gene>
<sequence>MCTVLMEESCAFDLGLTEEQTAEMIRLASQQHGNQAPEKGLCVSFVRGLVSAICDRICRPEWAGEHSVSLAAIDVLNCLSHLHPTVLFNNSESDPYYLFIYLYVVIHA</sequence>
<dbReference type="Proteomes" id="UP000252519">
    <property type="component" value="Unassembled WGS sequence"/>
</dbReference>
<dbReference type="AlphaFoldDB" id="A0A368FD92"/>
<organism evidence="1 2">
    <name type="scientific">Ancylostoma caninum</name>
    <name type="common">Dog hookworm</name>
    <dbReference type="NCBI Taxonomy" id="29170"/>
    <lineage>
        <taxon>Eukaryota</taxon>
        <taxon>Metazoa</taxon>
        <taxon>Ecdysozoa</taxon>
        <taxon>Nematoda</taxon>
        <taxon>Chromadorea</taxon>
        <taxon>Rhabditida</taxon>
        <taxon>Rhabditina</taxon>
        <taxon>Rhabditomorpha</taxon>
        <taxon>Strongyloidea</taxon>
        <taxon>Ancylostomatidae</taxon>
        <taxon>Ancylostomatinae</taxon>
        <taxon>Ancylostoma</taxon>
    </lineage>
</organism>
<dbReference type="EMBL" id="JOJR01001644">
    <property type="protein sequence ID" value="RCN30151.1"/>
    <property type="molecule type" value="Genomic_DNA"/>
</dbReference>
<evidence type="ECO:0000313" key="2">
    <source>
        <dbReference type="Proteomes" id="UP000252519"/>
    </source>
</evidence>
<dbReference type="STRING" id="29170.A0A368FD92"/>
<accession>A0A368FD92</accession>